<accession>A0A6C0EC72</accession>
<dbReference type="AlphaFoldDB" id="A0A6C0EC72"/>
<organism evidence="1">
    <name type="scientific">viral metagenome</name>
    <dbReference type="NCBI Taxonomy" id="1070528"/>
    <lineage>
        <taxon>unclassified sequences</taxon>
        <taxon>metagenomes</taxon>
        <taxon>organismal metagenomes</taxon>
    </lineage>
</organism>
<proteinExistence type="predicted"/>
<reference evidence="1" key="1">
    <citation type="journal article" date="2020" name="Nature">
        <title>Giant virus diversity and host interactions through global metagenomics.</title>
        <authorList>
            <person name="Schulz F."/>
            <person name="Roux S."/>
            <person name="Paez-Espino D."/>
            <person name="Jungbluth S."/>
            <person name="Walsh D.A."/>
            <person name="Denef V.J."/>
            <person name="McMahon K.D."/>
            <person name="Konstantinidis K.T."/>
            <person name="Eloe-Fadrosh E.A."/>
            <person name="Kyrpides N.C."/>
            <person name="Woyke T."/>
        </authorList>
    </citation>
    <scope>NUCLEOTIDE SEQUENCE</scope>
    <source>
        <strain evidence="1">GVMAG-M-3300023179-2</strain>
    </source>
</reference>
<protein>
    <submittedName>
        <fullName evidence="1">Uncharacterized protein</fullName>
    </submittedName>
</protein>
<sequence length="35" mass="4368">MSIKSLYFFDSFEKYNEYKIYFETQIENAKSFNLE</sequence>
<name>A0A6C0EC72_9ZZZZ</name>
<evidence type="ECO:0000313" key="1">
    <source>
        <dbReference type="EMBL" id="QHT26694.1"/>
    </source>
</evidence>
<dbReference type="EMBL" id="MN739800">
    <property type="protein sequence ID" value="QHT26694.1"/>
    <property type="molecule type" value="Genomic_DNA"/>
</dbReference>